<dbReference type="GO" id="GO:0005524">
    <property type="term" value="F:ATP binding"/>
    <property type="evidence" value="ECO:0007669"/>
    <property type="project" value="UniProtKB-KW"/>
</dbReference>
<keyword evidence="3" id="KW-0547">Nucleotide-binding</keyword>
<dbReference type="Gene3D" id="3.40.50.300">
    <property type="entry name" value="P-loop containing nucleotide triphosphate hydrolases"/>
    <property type="match status" value="2"/>
</dbReference>
<evidence type="ECO:0000259" key="2">
    <source>
        <dbReference type="Pfam" id="PF13304"/>
    </source>
</evidence>
<reference evidence="3 4" key="1">
    <citation type="submission" date="2018-01" db="EMBL/GenBank/DDBJ databases">
        <title>Species boundaries and ecological features among Paraburkholderia terrae DSMZ17804T, P. hospita DSMZ17164T and P. caribensis DSMZ13236T.</title>
        <authorList>
            <person name="Pratama A.A."/>
        </authorList>
    </citation>
    <scope>NUCLEOTIDE SEQUENCE [LARGE SCALE GENOMIC DNA]</scope>
    <source>
        <strain evidence="3 4">DSM 17804</strain>
    </source>
</reference>
<dbReference type="Proteomes" id="UP000243502">
    <property type="component" value="Chromosome 1"/>
</dbReference>
<evidence type="ECO:0000256" key="1">
    <source>
        <dbReference type="SAM" id="MobiDB-lite"/>
    </source>
</evidence>
<dbReference type="KEGG" id="pter:C2L65_08050"/>
<dbReference type="OrthoDB" id="104167at2"/>
<dbReference type="AlphaFoldDB" id="A0A2I8ENZ7"/>
<feature type="domain" description="ATPase AAA-type core" evidence="2">
    <location>
        <begin position="68"/>
        <end position="391"/>
    </location>
</feature>
<dbReference type="InterPro" id="IPR003959">
    <property type="entry name" value="ATPase_AAA_core"/>
</dbReference>
<dbReference type="PANTHER" id="PTHR32182:SF25">
    <property type="entry name" value="SLR1056 PROTEIN"/>
    <property type="match status" value="1"/>
</dbReference>
<dbReference type="InterPro" id="IPR014555">
    <property type="entry name" value="RecF-like"/>
</dbReference>
<dbReference type="PIRSF" id="PIRSF029347">
    <property type="entry name" value="RecF"/>
    <property type="match status" value="1"/>
</dbReference>
<dbReference type="FunFam" id="3.40.50.300:FF:002708">
    <property type="entry name" value="FeS assembly ATPase SufC"/>
    <property type="match status" value="1"/>
</dbReference>
<dbReference type="SUPFAM" id="SSF52540">
    <property type="entry name" value="P-loop containing nucleoside triphosphate hydrolases"/>
    <property type="match status" value="1"/>
</dbReference>
<proteinExistence type="predicted"/>
<name>A0A2I8ENZ7_9BURK</name>
<evidence type="ECO:0000313" key="4">
    <source>
        <dbReference type="Proteomes" id="UP000243502"/>
    </source>
</evidence>
<dbReference type="InterPro" id="IPR027417">
    <property type="entry name" value="P-loop_NTPase"/>
</dbReference>
<dbReference type="Pfam" id="PF13304">
    <property type="entry name" value="AAA_21"/>
    <property type="match status" value="1"/>
</dbReference>
<gene>
    <name evidence="3" type="ORF">C2L65_08050</name>
</gene>
<sequence>MAPAKDGRRQRRRGAANAARASIRKSEQSCLVRFVRPSRRPFGARMLTTLAIANYRSLRDLIVPLARLNVITGANGSGKSSVYRALRLLAVTARGGVIPSLAREGGLQSTLWAGPERFSRAMLAGDTPVQGTRRTEPVNLRLGFAGDEFGYAIDLGLPIPGETQFGLDPVIKRECIWSGPVLRPSALLVDRHGASIRTRADDGEWQTIPHTVASFDSMMTEFSDPRSAPEMIAVREQIRSWRFYDHFRTDAESPVRLPQIGTHTPVLGDDGADLAAALQTIREIGDAAALDTAIDDAFPGSRVAITNIEGRFEVTMQQQGLLRALKGAELSDGTLRYLLLVAALLTPRPPALLVLNEPETSLHPDLLPALARLIARASLRSQVIVVSHAARLIAALEREDGSESVVLEKQLGATRIADAESRVLPAWKWPAR</sequence>
<dbReference type="GO" id="GO:0000731">
    <property type="term" value="P:DNA synthesis involved in DNA repair"/>
    <property type="evidence" value="ECO:0007669"/>
    <property type="project" value="TreeGrafter"/>
</dbReference>
<dbReference type="GO" id="GO:0006302">
    <property type="term" value="P:double-strand break repair"/>
    <property type="evidence" value="ECO:0007669"/>
    <property type="project" value="TreeGrafter"/>
</dbReference>
<dbReference type="PANTHER" id="PTHR32182">
    <property type="entry name" value="DNA REPLICATION AND REPAIR PROTEIN RECF"/>
    <property type="match status" value="1"/>
</dbReference>
<accession>A0A2I8ENZ7</accession>
<protein>
    <submittedName>
        <fullName evidence="3">ATP-binding protein</fullName>
    </submittedName>
</protein>
<organism evidence="3 4">
    <name type="scientific">Paraburkholderia terrae</name>
    <dbReference type="NCBI Taxonomy" id="311230"/>
    <lineage>
        <taxon>Bacteria</taxon>
        <taxon>Pseudomonadati</taxon>
        <taxon>Pseudomonadota</taxon>
        <taxon>Betaproteobacteria</taxon>
        <taxon>Burkholderiales</taxon>
        <taxon>Burkholderiaceae</taxon>
        <taxon>Paraburkholderia</taxon>
    </lineage>
</organism>
<evidence type="ECO:0000313" key="3">
    <source>
        <dbReference type="EMBL" id="AUT61138.1"/>
    </source>
</evidence>
<feature type="region of interest" description="Disordered" evidence="1">
    <location>
        <begin position="1"/>
        <end position="21"/>
    </location>
</feature>
<dbReference type="GO" id="GO:0016887">
    <property type="term" value="F:ATP hydrolysis activity"/>
    <property type="evidence" value="ECO:0007669"/>
    <property type="project" value="InterPro"/>
</dbReference>
<dbReference type="EMBL" id="CP026111">
    <property type="protein sequence ID" value="AUT61138.1"/>
    <property type="molecule type" value="Genomic_DNA"/>
</dbReference>
<dbReference type="FunFam" id="3.40.50.300:FF:002534">
    <property type="entry name" value="Putative RecF protein"/>
    <property type="match status" value="1"/>
</dbReference>
<keyword evidence="3" id="KW-0067">ATP-binding</keyword>